<name>A0A381XYQ2_9ZZZZ</name>
<evidence type="ECO:0000313" key="1">
    <source>
        <dbReference type="EMBL" id="SVA69904.1"/>
    </source>
</evidence>
<dbReference type="AlphaFoldDB" id="A0A381XYQ2"/>
<sequence>MKAMRNRVYTQQEVQQPEIIQDAKAVAEREDEKRLIEQAKAGNGNAFDELTRRHIVKAYSIA</sequence>
<gene>
    <name evidence="1" type="ORF">METZ01_LOCUS122758</name>
</gene>
<proteinExistence type="predicted"/>
<organism evidence="1">
    <name type="scientific">marine metagenome</name>
    <dbReference type="NCBI Taxonomy" id="408172"/>
    <lineage>
        <taxon>unclassified sequences</taxon>
        <taxon>metagenomes</taxon>
        <taxon>ecological metagenomes</taxon>
    </lineage>
</organism>
<dbReference type="EMBL" id="UINC01016867">
    <property type="protein sequence ID" value="SVA69904.1"/>
    <property type="molecule type" value="Genomic_DNA"/>
</dbReference>
<reference evidence="1" key="1">
    <citation type="submission" date="2018-05" db="EMBL/GenBank/DDBJ databases">
        <authorList>
            <person name="Lanie J.A."/>
            <person name="Ng W.-L."/>
            <person name="Kazmierczak K.M."/>
            <person name="Andrzejewski T.M."/>
            <person name="Davidsen T.M."/>
            <person name="Wayne K.J."/>
            <person name="Tettelin H."/>
            <person name="Glass J.I."/>
            <person name="Rusch D."/>
            <person name="Podicherti R."/>
            <person name="Tsui H.-C.T."/>
            <person name="Winkler M.E."/>
        </authorList>
    </citation>
    <scope>NUCLEOTIDE SEQUENCE</scope>
</reference>
<protein>
    <submittedName>
        <fullName evidence="1">Uncharacterized protein</fullName>
    </submittedName>
</protein>
<accession>A0A381XYQ2</accession>
<feature type="non-terminal residue" evidence="1">
    <location>
        <position position="62"/>
    </location>
</feature>